<dbReference type="EMBL" id="MN062188">
    <property type="protein sequence ID" value="QEG09406.1"/>
    <property type="molecule type" value="Genomic_DNA"/>
</dbReference>
<protein>
    <submittedName>
        <fullName evidence="1">Uncharacterized protein</fullName>
    </submittedName>
</protein>
<evidence type="ECO:0000313" key="1">
    <source>
        <dbReference type="EMBL" id="QEG09406.1"/>
    </source>
</evidence>
<dbReference type="Proteomes" id="UP000322840">
    <property type="component" value="Segment"/>
</dbReference>
<name>A0A5B9N9W5_9CAUD</name>
<organism evidence="1 2">
    <name type="scientific">Proteus phage Saba</name>
    <dbReference type="NCBI Taxonomy" id="2596672"/>
    <lineage>
        <taxon>Viruses</taxon>
        <taxon>Duplodnaviria</taxon>
        <taxon>Heunggongvirae</taxon>
        <taxon>Uroviricota</taxon>
        <taxon>Caudoviricetes</taxon>
        <taxon>Casjensviridae</taxon>
        <taxon>Cenphatecvirus</taxon>
        <taxon>Cenphatecvirus saba</taxon>
    </lineage>
</organism>
<evidence type="ECO:0000313" key="2">
    <source>
        <dbReference type="Proteomes" id="UP000322840"/>
    </source>
</evidence>
<accession>A0A5B9N9W5</accession>
<reference evidence="2" key="1">
    <citation type="submission" date="2019-06" db="EMBL/GenBank/DDBJ databases">
        <title>The Complete Genome of Proteus mirabilis Siphophage Saba.</title>
        <authorList>
            <person name="Nyugen J."/>
            <person name="Harb L."/>
            <person name="Moreland R."/>
            <person name="Liu M."/>
            <person name="Ramsey J."/>
        </authorList>
    </citation>
    <scope>NUCLEOTIDE SEQUENCE [LARGE SCALE GENOMIC DNA]</scope>
</reference>
<keyword evidence="2" id="KW-1185">Reference proteome</keyword>
<proteinExistence type="predicted"/>
<sequence>MNKFILILIFIAISLAAVVFSLAAVESTACSREAQHRNVTAEYRFLDGCYSHTSDGWIKISAERRK</sequence>
<gene>
    <name evidence="1" type="ORF">CPT_Saba_033</name>
</gene>